<proteinExistence type="predicted"/>
<dbReference type="AlphaFoldDB" id="A0A399CUD2"/>
<protein>
    <submittedName>
        <fullName evidence="1">Porin family protein</fullName>
    </submittedName>
</protein>
<name>A0A399CUD2_9BACT</name>
<dbReference type="EMBL" id="QWET01000041">
    <property type="protein sequence ID" value="RIH62758.1"/>
    <property type="molecule type" value="Genomic_DNA"/>
</dbReference>
<evidence type="ECO:0000313" key="2">
    <source>
        <dbReference type="Proteomes" id="UP000266441"/>
    </source>
</evidence>
<accession>A0A399CUD2</accession>
<sequence length="395" mass="46456">MNKQLLVFLITLLSYNGYSQISFEKGYYVNNDDQKIDCIIKNIDWEDNPTQFVYKLSEYDEQKTLTIDSVKEFGINNISKYIRHKVKIDRSSNDINDLSNDRNPAFMEETHFLKVLIEGKINLYSYKEGNPIRYFFNKGNSGIEQLVYKEYTTSENKVGVNAQFKQQLWLLLRCPCISVSDIEQINYRRKELVSLFKTFHECSHSECISFEKRQNKNSFNISIRPGLNRSSLSISNSNNTDFGAELGFRFGVEAEYVLPFNKNKWGVLIEPTYQYFKSEKIVSYRNVSVDYKSIELPIGIRHYFFLNDNSKVFVNGSFILEYSGKSKIDYVNSIILEIKTGINFAFGLGYKYNNRYSVELRYLTDKDFFRNYMYLKNDYKTLSVVFGYTLFKNTQ</sequence>
<dbReference type="Proteomes" id="UP000266441">
    <property type="component" value="Unassembled WGS sequence"/>
</dbReference>
<comment type="caution">
    <text evidence="1">The sequence shown here is derived from an EMBL/GenBank/DDBJ whole genome shotgun (WGS) entry which is preliminary data.</text>
</comment>
<organism evidence="1 2">
    <name type="scientific">Mariniphaga sediminis</name>
    <dbReference type="NCBI Taxonomy" id="1628158"/>
    <lineage>
        <taxon>Bacteria</taxon>
        <taxon>Pseudomonadati</taxon>
        <taxon>Bacteroidota</taxon>
        <taxon>Bacteroidia</taxon>
        <taxon>Marinilabiliales</taxon>
        <taxon>Prolixibacteraceae</taxon>
        <taxon>Mariniphaga</taxon>
    </lineage>
</organism>
<gene>
    <name evidence="1" type="ORF">D1164_23260</name>
</gene>
<dbReference type="SUPFAM" id="SSF56925">
    <property type="entry name" value="OMPA-like"/>
    <property type="match status" value="1"/>
</dbReference>
<evidence type="ECO:0000313" key="1">
    <source>
        <dbReference type="EMBL" id="RIH62758.1"/>
    </source>
</evidence>
<dbReference type="RefSeq" id="WP_119352308.1">
    <property type="nucleotide sequence ID" value="NZ_QWET01000041.1"/>
</dbReference>
<dbReference type="OrthoDB" id="921445at2"/>
<keyword evidence="2" id="KW-1185">Reference proteome</keyword>
<reference evidence="1 2" key="1">
    <citation type="journal article" date="2015" name="Int. J. Syst. Evol. Microbiol.">
        <title>Mariniphaga sediminis sp. nov., isolated from coastal sediment.</title>
        <authorList>
            <person name="Wang F.Q."/>
            <person name="Shen Q.Y."/>
            <person name="Chen G.J."/>
            <person name="Du Z.J."/>
        </authorList>
    </citation>
    <scope>NUCLEOTIDE SEQUENCE [LARGE SCALE GENOMIC DNA]</scope>
    <source>
        <strain evidence="1 2">SY21</strain>
    </source>
</reference>
<dbReference type="InterPro" id="IPR011250">
    <property type="entry name" value="OMP/PagP_B-barrel"/>
</dbReference>